<evidence type="ECO:0000256" key="2">
    <source>
        <dbReference type="SAM" id="SignalP"/>
    </source>
</evidence>
<dbReference type="GeneID" id="116174286"/>
<dbReference type="AlphaFoldDB" id="A0A1Y1LBU5"/>
<feature type="chain" id="PRO_5011907361" description="Right handed beta helix domain-containing protein" evidence="2">
    <location>
        <begin position="26"/>
        <end position="458"/>
    </location>
</feature>
<dbReference type="RefSeq" id="XP_031348039.1">
    <property type="nucleotide sequence ID" value="XM_031492179.1"/>
</dbReference>
<dbReference type="InterPro" id="IPR032675">
    <property type="entry name" value="LRR_dom_sf"/>
</dbReference>
<evidence type="ECO:0008006" key="4">
    <source>
        <dbReference type="Google" id="ProtNLM"/>
    </source>
</evidence>
<dbReference type="EMBL" id="GEZM01062336">
    <property type="protein sequence ID" value="JAV69809.1"/>
    <property type="molecule type" value="Transcribed_RNA"/>
</dbReference>
<dbReference type="Gene3D" id="3.80.10.10">
    <property type="entry name" value="Ribonuclease Inhibitor"/>
    <property type="match status" value="1"/>
</dbReference>
<dbReference type="RefSeq" id="XP_031348035.1">
    <property type="nucleotide sequence ID" value="XM_031492175.1"/>
</dbReference>
<evidence type="ECO:0000256" key="1">
    <source>
        <dbReference type="SAM" id="Phobius"/>
    </source>
</evidence>
<dbReference type="SUPFAM" id="SSF52058">
    <property type="entry name" value="L domain-like"/>
    <property type="match status" value="1"/>
</dbReference>
<proteinExistence type="predicted"/>
<accession>A0A1Y1LBU5</accession>
<keyword evidence="1" id="KW-1133">Transmembrane helix</keyword>
<feature type="transmembrane region" description="Helical" evidence="1">
    <location>
        <begin position="382"/>
        <end position="410"/>
    </location>
</feature>
<keyword evidence="1" id="KW-0812">Transmembrane</keyword>
<name>A0A1Y1LBU5_PHOPY</name>
<dbReference type="RefSeq" id="XP_031348037.1">
    <property type="nucleotide sequence ID" value="XM_031492177.1"/>
</dbReference>
<reference evidence="3" key="1">
    <citation type="journal article" date="2016" name="Sci. Rep.">
        <title>Molecular characterization of firefly nuptial gifts: a multi-omics approach sheds light on postcopulatory sexual selection.</title>
        <authorList>
            <person name="Al-Wathiqui N."/>
            <person name="Fallon T.R."/>
            <person name="South A."/>
            <person name="Weng J.K."/>
            <person name="Lewis S.M."/>
        </authorList>
    </citation>
    <scope>NUCLEOTIDE SEQUENCE</scope>
</reference>
<dbReference type="KEGG" id="ppyr:116174286"/>
<dbReference type="EMBL" id="GEZM01062335">
    <property type="protein sequence ID" value="JAV69810.1"/>
    <property type="molecule type" value="Transcribed_RNA"/>
</dbReference>
<dbReference type="RefSeq" id="XP_031348038.1">
    <property type="nucleotide sequence ID" value="XM_031492178.1"/>
</dbReference>
<dbReference type="OrthoDB" id="6360013at2759"/>
<sequence length="458" mass="52378">MFVMFDTSKLYIWLSCLVYLQCTIGYVADDITGNPEFGCQWSGGSIDSGVTCICRPYAQEMFIQKGSIPSYDAQVIKIDGCETVRFGKDAIGDMRNLRRLELVNINSLSLDDSSLSWNTYIQPNPDYHQVWDYNIPTLRIKIERSLIKRISSYTFQGQISSVVMRDVAIEEVAPFAFSSLMYTHNIEFVNANFLNVHTQAFKKFPTETLTLSDSSFNRLPSRTFSDVTVLDSFQIRNCTFDAIQSGAFLIHNCKRFELVDSYVNLLDGEGFKVSTRGSVKIKNNYFNVTENGAFAGISLNLEEVLTPQEIWFDTDVFNRLDKRSLHVNTTSFAARFSNILINQQCNCDFTEGTNHHEEFQCILDDTKKVTLKEFKENSCSVLASYSTVFIIVGVVVILFIIIFSGLVFYFKRVYKKRKEYITDKNGKPISVIMPDGRTYRETEYHIVVERADLLTTDL</sequence>
<dbReference type="EMBL" id="GEZM01062337">
    <property type="protein sequence ID" value="JAV69808.1"/>
    <property type="molecule type" value="Transcribed_RNA"/>
</dbReference>
<dbReference type="RefSeq" id="XP_031348036.1">
    <property type="nucleotide sequence ID" value="XM_031492176.1"/>
</dbReference>
<feature type="signal peptide" evidence="2">
    <location>
        <begin position="1"/>
        <end position="25"/>
    </location>
</feature>
<evidence type="ECO:0000313" key="3">
    <source>
        <dbReference type="EMBL" id="JAV69810.1"/>
    </source>
</evidence>
<keyword evidence="2" id="KW-0732">Signal</keyword>
<keyword evidence="1" id="KW-0472">Membrane</keyword>
<dbReference type="EMBL" id="GEZM01062334">
    <property type="protein sequence ID" value="JAV69811.1"/>
    <property type="molecule type" value="Transcribed_RNA"/>
</dbReference>
<protein>
    <recommendedName>
        <fullName evidence="4">Right handed beta helix domain-containing protein</fullName>
    </recommendedName>
</protein>
<organism evidence="3">
    <name type="scientific">Photinus pyralis</name>
    <name type="common">Common eastern firefly</name>
    <name type="synonym">Lampyris pyralis</name>
    <dbReference type="NCBI Taxonomy" id="7054"/>
    <lineage>
        <taxon>Eukaryota</taxon>
        <taxon>Metazoa</taxon>
        <taxon>Ecdysozoa</taxon>
        <taxon>Arthropoda</taxon>
        <taxon>Hexapoda</taxon>
        <taxon>Insecta</taxon>
        <taxon>Pterygota</taxon>
        <taxon>Neoptera</taxon>
        <taxon>Endopterygota</taxon>
        <taxon>Coleoptera</taxon>
        <taxon>Polyphaga</taxon>
        <taxon>Elateriformia</taxon>
        <taxon>Elateroidea</taxon>
        <taxon>Lampyridae</taxon>
        <taxon>Lampyrinae</taxon>
        <taxon>Photinus</taxon>
    </lineage>
</organism>
<dbReference type="RefSeq" id="XP_031348040.1">
    <property type="nucleotide sequence ID" value="XM_031492180.1"/>
</dbReference>